<dbReference type="InterPro" id="IPR051162">
    <property type="entry name" value="T4SS_component"/>
</dbReference>
<evidence type="ECO:0000313" key="4">
    <source>
        <dbReference type="Proteomes" id="UP000295096"/>
    </source>
</evidence>
<feature type="domain" description="Type IV secretion system coupling protein TraD DNA-binding" evidence="2">
    <location>
        <begin position="444"/>
        <end position="534"/>
    </location>
</feature>
<dbReference type="PANTHER" id="PTHR30121">
    <property type="entry name" value="UNCHARACTERIZED PROTEIN YJGR-RELATED"/>
    <property type="match status" value="1"/>
</dbReference>
<dbReference type="EMBL" id="SMSJ01000025">
    <property type="protein sequence ID" value="TDH61160.1"/>
    <property type="molecule type" value="Genomic_DNA"/>
</dbReference>
<evidence type="ECO:0000256" key="1">
    <source>
        <dbReference type="SAM" id="Phobius"/>
    </source>
</evidence>
<name>A0A4R5QDA1_9PROT</name>
<keyword evidence="4" id="KW-1185">Reference proteome</keyword>
<dbReference type="AlphaFoldDB" id="A0A4R5QDA1"/>
<reference evidence="3 4" key="1">
    <citation type="journal article" date="2016" name="J. Microbiol.">
        <title>Dankookia rubra gen. nov., sp. nov., an alphaproteobacterium isolated from sediment of a shallow stream.</title>
        <authorList>
            <person name="Kim W.H."/>
            <person name="Kim D.H."/>
            <person name="Kang K."/>
            <person name="Ahn T.Y."/>
        </authorList>
    </citation>
    <scope>NUCLEOTIDE SEQUENCE [LARGE SCALE GENOMIC DNA]</scope>
    <source>
        <strain evidence="3 4">JCM30602</strain>
    </source>
</reference>
<dbReference type="SUPFAM" id="SSF52540">
    <property type="entry name" value="P-loop containing nucleoside triphosphate hydrolases"/>
    <property type="match status" value="1"/>
</dbReference>
<dbReference type="InterPro" id="IPR019476">
    <property type="entry name" value="T4SS_TraD_DNA-bd"/>
</dbReference>
<gene>
    <name evidence="3" type="ORF">E2C06_18140</name>
</gene>
<dbReference type="Proteomes" id="UP000295096">
    <property type="component" value="Unassembled WGS sequence"/>
</dbReference>
<comment type="caution">
    <text evidence="3">The sequence shown here is derived from an EMBL/GenBank/DDBJ whole genome shotgun (WGS) entry which is preliminary data.</text>
</comment>
<dbReference type="Pfam" id="PF02534">
    <property type="entry name" value="T4SS-DNA_transf"/>
    <property type="match status" value="1"/>
</dbReference>
<sequence>MATVRRDIYGPDAAAERSAADVYQPVRSTGESFRQALMGSGSVVLLAAAAVAVAAEPAIVAGVIPAACAYAWAVLRRPVRLPLRMPLSSGRPDYNDPLPGSRKLRKAAGIIYLGIDHTTGRELWISDDDGRQHVSVLGVTGAGKTTTLLGLCANSLAMGSGFVFVDGKGDTGLYADVYRMARVFGREKDVRVINLLVASGARDSHTFNPFAWASADAIREMLISQIEHNPEGGGDNKVFMQRAAALLGANAPVLVWMRDKHNVSIDIDSIRFATELQSVADLAFERRFRRRDPISGEIHHIDVPDMPEALVAPLRSYLGDTGGYDMEMHLNKRPRDKASEQHAYVTMHFSATFTQLGVSLGHIFRCQISGVDMRDVAINRRILVVSLPALENSGETTAALGKLIVASIRNMMAQTLGGRLEGRHGDIIANKPTSAPTPYPVVYDELAAYVSVGTKEQLQQGRSLGFMFVLGWHDVAGLRAKIGDVTYSLLNNANLQIVLRQNEGGLNRQHIEQTLGEAEVTQTASYRAEGVGFLPAQSAEVRKTARVDWRDARGLIPGEGIITLANNRVYAKLFTAVLPKAGNNDLYRLNRPVPMMPPDPSASRRLTDRNAKVRDALECGGHPAADPAPSPVLNAAREGFAASIAAGFDPAVAAEAAINAAGGIPVEEAAPAPVPASGAAPETEFTSTLHVVATAPVSDDAEQAHLASLGRKVKAFLEAIAAIEHSIGRTPEEVEQEARRAIALRDDALELAALPKPPAMHPERLRDVLDALMEDLADN</sequence>
<dbReference type="GO" id="GO:0016020">
    <property type="term" value="C:membrane"/>
    <property type="evidence" value="ECO:0007669"/>
    <property type="project" value="InterPro"/>
</dbReference>
<feature type="transmembrane region" description="Helical" evidence="1">
    <location>
        <begin position="59"/>
        <end position="75"/>
    </location>
</feature>
<organism evidence="3 4">
    <name type="scientific">Dankookia rubra</name>
    <dbReference type="NCBI Taxonomy" id="1442381"/>
    <lineage>
        <taxon>Bacteria</taxon>
        <taxon>Pseudomonadati</taxon>
        <taxon>Pseudomonadota</taxon>
        <taxon>Alphaproteobacteria</taxon>
        <taxon>Acetobacterales</taxon>
        <taxon>Roseomonadaceae</taxon>
        <taxon>Dankookia</taxon>
    </lineage>
</organism>
<dbReference type="OrthoDB" id="7817736at2"/>
<keyword evidence="1" id="KW-0472">Membrane</keyword>
<protein>
    <submittedName>
        <fullName evidence="3">Conjugal transfer protein TraG</fullName>
    </submittedName>
</protein>
<dbReference type="RefSeq" id="WP_133290027.1">
    <property type="nucleotide sequence ID" value="NZ_SMSJ01000025.1"/>
</dbReference>
<accession>A0A4R5QDA1</accession>
<evidence type="ECO:0000313" key="3">
    <source>
        <dbReference type="EMBL" id="TDH61160.1"/>
    </source>
</evidence>
<dbReference type="PANTHER" id="PTHR30121:SF6">
    <property type="entry name" value="SLR6007 PROTEIN"/>
    <property type="match status" value="1"/>
</dbReference>
<dbReference type="InterPro" id="IPR003688">
    <property type="entry name" value="TraG/VirD4"/>
</dbReference>
<dbReference type="Pfam" id="PF10412">
    <property type="entry name" value="TrwB_AAD_bind"/>
    <property type="match status" value="1"/>
</dbReference>
<evidence type="ECO:0000259" key="2">
    <source>
        <dbReference type="Pfam" id="PF10412"/>
    </source>
</evidence>
<dbReference type="Gene3D" id="3.40.50.300">
    <property type="entry name" value="P-loop containing nucleotide triphosphate hydrolases"/>
    <property type="match status" value="2"/>
</dbReference>
<keyword evidence="1" id="KW-1133">Transmembrane helix</keyword>
<dbReference type="InterPro" id="IPR027417">
    <property type="entry name" value="P-loop_NTPase"/>
</dbReference>
<keyword evidence="1" id="KW-0812">Transmembrane</keyword>
<proteinExistence type="predicted"/>